<dbReference type="AlphaFoldDB" id="A0A8J6IZQ1"/>
<evidence type="ECO:0000313" key="1">
    <source>
        <dbReference type="EMBL" id="MBC5717788.1"/>
    </source>
</evidence>
<dbReference type="SUPFAM" id="SSF52540">
    <property type="entry name" value="P-loop containing nucleoside triphosphate hydrolases"/>
    <property type="match status" value="1"/>
</dbReference>
<reference evidence="1" key="1">
    <citation type="submission" date="2020-08" db="EMBL/GenBank/DDBJ databases">
        <title>Genome public.</title>
        <authorList>
            <person name="Liu C."/>
            <person name="Sun Q."/>
        </authorList>
    </citation>
    <scope>NUCLEOTIDE SEQUENCE</scope>
    <source>
        <strain evidence="1">BX5</strain>
    </source>
</reference>
<keyword evidence="1" id="KW-0808">Transferase</keyword>
<keyword evidence="2" id="KW-1185">Reference proteome</keyword>
<accession>A0A8J6IZQ1</accession>
<gene>
    <name evidence="1" type="ORF">H8S55_10700</name>
</gene>
<organism evidence="1 2">
    <name type="scientific">Flintibacter faecis</name>
    <dbReference type="NCBI Taxonomy" id="2763047"/>
    <lineage>
        <taxon>Bacteria</taxon>
        <taxon>Bacillati</taxon>
        <taxon>Bacillota</taxon>
        <taxon>Clostridia</taxon>
        <taxon>Eubacteriales</taxon>
        <taxon>Flintibacter</taxon>
    </lineage>
</organism>
<dbReference type="GO" id="GO:0016301">
    <property type="term" value="F:kinase activity"/>
    <property type="evidence" value="ECO:0007669"/>
    <property type="project" value="UniProtKB-KW"/>
</dbReference>
<comment type="caution">
    <text evidence="1">The sequence shown here is derived from an EMBL/GenBank/DDBJ whole genome shotgun (WGS) entry which is preliminary data.</text>
</comment>
<keyword evidence="1" id="KW-0418">Kinase</keyword>
<dbReference type="EMBL" id="JACOPN010000007">
    <property type="protein sequence ID" value="MBC5717788.1"/>
    <property type="molecule type" value="Genomic_DNA"/>
</dbReference>
<evidence type="ECO:0000313" key="2">
    <source>
        <dbReference type="Proteomes" id="UP000602260"/>
    </source>
</evidence>
<dbReference type="RefSeq" id="WP_186878967.1">
    <property type="nucleotide sequence ID" value="NZ_JACOPN010000007.1"/>
</dbReference>
<dbReference type="Pfam" id="PF13189">
    <property type="entry name" value="Cytidylate_kin2"/>
    <property type="match status" value="1"/>
</dbReference>
<sequence length="207" mass="23248">MSNYVISISREFGSGGRLIGKQLAARLGIPCYDRTLILKTAEKSGLSPDFIARAEERARSRFHMSIAPIGIGAPTMSSHGIPVSHQAFFAQSDVIRELADQGPCVIVGRCSDYVLGDRDNCLKVFIHADLASRVRRCVEEYHIPQDDMERRVVQMDRGRANYYNYYTGHSWGEMRRYDLTINSTTVGVEGAVDLIADMVRHREAQHV</sequence>
<protein>
    <submittedName>
        <fullName evidence="1">Cytidylate kinase-like family protein</fullName>
    </submittedName>
</protein>
<dbReference type="Gene3D" id="3.40.50.300">
    <property type="entry name" value="P-loop containing nucleotide triphosphate hydrolases"/>
    <property type="match status" value="1"/>
</dbReference>
<name>A0A8J6IZQ1_9FIRM</name>
<proteinExistence type="predicted"/>
<dbReference type="Proteomes" id="UP000602260">
    <property type="component" value="Unassembled WGS sequence"/>
</dbReference>
<dbReference type="InterPro" id="IPR027417">
    <property type="entry name" value="P-loop_NTPase"/>
</dbReference>